<dbReference type="Pfam" id="PF00570">
    <property type="entry name" value="HRDC"/>
    <property type="match status" value="1"/>
</dbReference>
<dbReference type="KEGG" id="psi:S70_20385"/>
<dbReference type="NCBIfam" id="NF008089">
    <property type="entry name" value="PRK10829.1"/>
    <property type="match status" value="1"/>
</dbReference>
<dbReference type="EC" id="3.1.13.5" evidence="6"/>
<accession>A0A140NSG8</accession>
<keyword evidence="4 6" id="KW-0378">Hydrolase</keyword>
<dbReference type="NCBIfam" id="TIGR01388">
    <property type="entry name" value="rnd"/>
    <property type="match status" value="1"/>
</dbReference>
<dbReference type="InterPro" id="IPR044876">
    <property type="entry name" value="HRDC_dom_sf"/>
</dbReference>
<evidence type="ECO:0000256" key="2">
    <source>
        <dbReference type="ARBA" id="ARBA00022694"/>
    </source>
</evidence>
<evidence type="ECO:0000256" key="1">
    <source>
        <dbReference type="ARBA" id="ARBA00022490"/>
    </source>
</evidence>
<dbReference type="AlphaFoldDB" id="A0A140NSG8"/>
<dbReference type="Proteomes" id="UP000005012">
    <property type="component" value="Chromosome"/>
</dbReference>
<evidence type="ECO:0000313" key="9">
    <source>
        <dbReference type="Proteomes" id="UP000005012"/>
    </source>
</evidence>
<dbReference type="PROSITE" id="PS50967">
    <property type="entry name" value="HRDC"/>
    <property type="match status" value="1"/>
</dbReference>
<dbReference type="GO" id="GO:0003676">
    <property type="term" value="F:nucleic acid binding"/>
    <property type="evidence" value="ECO:0007669"/>
    <property type="project" value="InterPro"/>
</dbReference>
<dbReference type="SUPFAM" id="SSF47819">
    <property type="entry name" value="HRDC-like"/>
    <property type="match status" value="2"/>
</dbReference>
<keyword evidence="3 6" id="KW-0540">Nuclease</keyword>
<dbReference type="RefSeq" id="WP_004919510.1">
    <property type="nucleotide sequence ID" value="NC_017731.1"/>
</dbReference>
<dbReference type="InterPro" id="IPR036397">
    <property type="entry name" value="RNaseH_sf"/>
</dbReference>
<dbReference type="GO" id="GO:0008408">
    <property type="term" value="F:3'-5' exonuclease activity"/>
    <property type="evidence" value="ECO:0007669"/>
    <property type="project" value="InterPro"/>
</dbReference>
<dbReference type="Pfam" id="PF01612">
    <property type="entry name" value="DNA_pol_A_exo1"/>
    <property type="match status" value="1"/>
</dbReference>
<dbReference type="HAMAP" id="MF_01899">
    <property type="entry name" value="RNase_D"/>
    <property type="match status" value="1"/>
</dbReference>
<organism evidence="8 9">
    <name type="scientific">Providencia stuartii (strain MRSN 2154)</name>
    <dbReference type="NCBI Taxonomy" id="1157951"/>
    <lineage>
        <taxon>Bacteria</taxon>
        <taxon>Pseudomonadati</taxon>
        <taxon>Pseudomonadota</taxon>
        <taxon>Gammaproteobacteria</taxon>
        <taxon>Enterobacterales</taxon>
        <taxon>Morganellaceae</taxon>
        <taxon>Providencia</taxon>
    </lineage>
</organism>
<dbReference type="CDD" id="cd06142">
    <property type="entry name" value="RNaseD_exo"/>
    <property type="match status" value="1"/>
</dbReference>
<dbReference type="Pfam" id="PF21293">
    <property type="entry name" value="RNAseD_HRDC_C"/>
    <property type="match status" value="1"/>
</dbReference>
<evidence type="ECO:0000256" key="6">
    <source>
        <dbReference type="HAMAP-Rule" id="MF_01899"/>
    </source>
</evidence>
<dbReference type="InterPro" id="IPR012337">
    <property type="entry name" value="RNaseH-like_sf"/>
</dbReference>
<dbReference type="InterPro" id="IPR048579">
    <property type="entry name" value="RNAseD_HRDC_C"/>
</dbReference>
<reference evidence="8 9" key="1">
    <citation type="journal article" date="2012" name="J. Bacteriol.">
        <title>Complete Genome Sequence of Providencia stuartii Clinical Isolate MRSN 2154.</title>
        <authorList>
            <person name="Clifford R.J."/>
            <person name="Hang J."/>
            <person name="Riley M.C."/>
            <person name="Onmus-Leone F."/>
            <person name="Kuschner R.A."/>
            <person name="Lesho E.P."/>
            <person name="Waterman P.E."/>
        </authorList>
    </citation>
    <scope>NUCLEOTIDE SEQUENCE [LARGE SCALE GENOMIC DNA]</scope>
    <source>
        <strain evidence="8 9">MRSN 2154</strain>
    </source>
</reference>
<dbReference type="OrthoDB" id="9800549at2"/>
<gene>
    <name evidence="6" type="primary">rnd</name>
    <name evidence="8" type="ordered locus">S70_20385</name>
</gene>
<comment type="catalytic activity">
    <reaction evidence="6">
        <text>Exonucleolytic cleavage that removes extra residues from the 3'-terminus of tRNA to produce 5'-mononucleotides.</text>
        <dbReference type="EC" id="3.1.13.5"/>
    </reaction>
</comment>
<comment type="function">
    <text evidence="6">Exonuclease involved in the 3' processing of various precursor tRNAs. Initiates hydrolysis at the 3'-terminus of an RNA molecule and releases 5'-mononucleotides.</text>
</comment>
<dbReference type="GO" id="GO:0005737">
    <property type="term" value="C:cytoplasm"/>
    <property type="evidence" value="ECO:0007669"/>
    <property type="project" value="UniProtKB-SubCell"/>
</dbReference>
<sequence length="374" mass="42598">MNYRLVTTDSELAQVCQQASEADWLALDTEFVRTRTYYPQLGLLQLYDGKQVSLIDPLSISDFSPFKALLTNKSLTKFLHAGSEDLEVFLHDFECVPEPMVDTQVIAAFLGYPISCGFASLVSEYLGIELDKSESRTDWLARPLSEKQCQYATADVLYLLPLAKILMQKVEESGYLSAALEECQRTVERRQNVTDPALAYRNITNVCQLKNEQLACLQMLAEWRLNQAKARDMAINFVVKEEHLWKVARYLPGSLGELDALGLTGQEIRCHGRRLLSIVEKAKQMDESEYPPTVANLNEQPQYKTLFKEIKSVVKEIAEHEKFNAELLASRRQINQLLSVHWGIKSIPNQPELLDGWRGRMLAEPITKLLQQAR</sequence>
<dbReference type="Gene3D" id="1.10.150.80">
    <property type="entry name" value="HRDC domain"/>
    <property type="match status" value="2"/>
</dbReference>
<evidence type="ECO:0000256" key="4">
    <source>
        <dbReference type="ARBA" id="ARBA00022801"/>
    </source>
</evidence>
<dbReference type="SUPFAM" id="SSF53098">
    <property type="entry name" value="Ribonuclease H-like"/>
    <property type="match status" value="1"/>
</dbReference>
<protein>
    <recommendedName>
        <fullName evidence="6">Ribonuclease D</fullName>
        <shortName evidence="6">RNase D</shortName>
        <ecNumber evidence="6">3.1.13.5</ecNumber>
    </recommendedName>
</protein>
<dbReference type="GO" id="GO:0033890">
    <property type="term" value="F:ribonuclease D activity"/>
    <property type="evidence" value="ECO:0007669"/>
    <property type="project" value="UniProtKB-UniRule"/>
</dbReference>
<evidence type="ECO:0000256" key="5">
    <source>
        <dbReference type="ARBA" id="ARBA00022839"/>
    </source>
</evidence>
<dbReference type="InterPro" id="IPR051086">
    <property type="entry name" value="RNase_D-like"/>
</dbReference>
<dbReference type="InterPro" id="IPR010997">
    <property type="entry name" value="HRDC-like_sf"/>
</dbReference>
<dbReference type="GeneID" id="93519410"/>
<feature type="domain" description="HRDC" evidence="7">
    <location>
        <begin position="210"/>
        <end position="289"/>
    </location>
</feature>
<dbReference type="GO" id="GO:0000166">
    <property type="term" value="F:nucleotide binding"/>
    <property type="evidence" value="ECO:0007669"/>
    <property type="project" value="InterPro"/>
</dbReference>
<dbReference type="FunFam" id="3.30.420.10:FF:000060">
    <property type="entry name" value="Ribonuclease D"/>
    <property type="match status" value="1"/>
</dbReference>
<dbReference type="InterPro" id="IPR006292">
    <property type="entry name" value="RNase_D"/>
</dbReference>
<comment type="similarity">
    <text evidence="6">Belongs to the RNase D family.</text>
</comment>
<keyword evidence="5 6" id="KW-0269">Exonuclease</keyword>
<comment type="cofactor">
    <cofactor evidence="6">
        <name>a divalent metal cation</name>
        <dbReference type="ChEBI" id="CHEBI:60240"/>
    </cofactor>
</comment>
<dbReference type="HOGENOM" id="CLU_042387_0_1_6"/>
<dbReference type="Gene3D" id="3.30.420.10">
    <property type="entry name" value="Ribonuclease H-like superfamily/Ribonuclease H"/>
    <property type="match status" value="1"/>
</dbReference>
<dbReference type="PATRIC" id="fig|1157951.4.peg.4098"/>
<dbReference type="EMBL" id="CP003488">
    <property type="protein sequence ID" value="AFH95861.1"/>
    <property type="molecule type" value="Genomic_DNA"/>
</dbReference>
<dbReference type="SMART" id="SM00341">
    <property type="entry name" value="HRDC"/>
    <property type="match status" value="1"/>
</dbReference>
<evidence type="ECO:0000256" key="3">
    <source>
        <dbReference type="ARBA" id="ARBA00022722"/>
    </source>
</evidence>
<reference evidence="9" key="2">
    <citation type="submission" date="2012-04" db="EMBL/GenBank/DDBJ databases">
        <title>Complete genome sequence of Providencia stuartii clinical isolate MRSN 2154.</title>
        <authorList>
            <person name="Clifford R.J."/>
            <person name="Hang J."/>
            <person name="Riley M.C."/>
            <person name="Onmus-Leone F."/>
            <person name="Kuschner R.A."/>
            <person name="Lesho E.P."/>
            <person name="Waterman P.E."/>
        </authorList>
    </citation>
    <scope>NUCLEOTIDE SEQUENCE [LARGE SCALE GENOMIC DNA]</scope>
    <source>
        <strain evidence="9">MRSN 2154</strain>
    </source>
</reference>
<evidence type="ECO:0000259" key="7">
    <source>
        <dbReference type="PROSITE" id="PS50967"/>
    </source>
</evidence>
<evidence type="ECO:0000313" key="8">
    <source>
        <dbReference type="EMBL" id="AFH95861.1"/>
    </source>
</evidence>
<dbReference type="SMART" id="SM00474">
    <property type="entry name" value="35EXOc"/>
    <property type="match status" value="1"/>
</dbReference>
<dbReference type="InterPro" id="IPR002562">
    <property type="entry name" value="3'-5'_exonuclease_dom"/>
</dbReference>
<dbReference type="GO" id="GO:0042780">
    <property type="term" value="P:tRNA 3'-end processing"/>
    <property type="evidence" value="ECO:0007669"/>
    <property type="project" value="UniProtKB-UniRule"/>
</dbReference>
<keyword evidence="1 6" id="KW-0963">Cytoplasm</keyword>
<dbReference type="PANTHER" id="PTHR47649:SF1">
    <property type="entry name" value="RIBONUCLEASE D"/>
    <property type="match status" value="1"/>
</dbReference>
<dbReference type="InterPro" id="IPR002121">
    <property type="entry name" value="HRDC_dom"/>
</dbReference>
<keyword evidence="2 6" id="KW-0819">tRNA processing</keyword>
<name>A0A140NSG8_PROSM</name>
<comment type="subcellular location">
    <subcellularLocation>
        <location evidence="6">Cytoplasm</location>
    </subcellularLocation>
</comment>
<proteinExistence type="inferred from homology"/>
<dbReference type="PANTHER" id="PTHR47649">
    <property type="entry name" value="RIBONUCLEASE D"/>
    <property type="match status" value="1"/>
</dbReference>